<dbReference type="EMBL" id="JACJHT010000015">
    <property type="protein sequence ID" value="MBA9042643.1"/>
    <property type="molecule type" value="Genomic_DNA"/>
</dbReference>
<proteinExistence type="predicted"/>
<accession>A0A7W3NGT1</accession>
<comment type="caution">
    <text evidence="1">The sequence shown here is derived from an EMBL/GenBank/DDBJ whole genome shotgun (WGS) entry which is preliminary data.</text>
</comment>
<dbReference type="AlphaFoldDB" id="A0A7W3NGT1"/>
<sequence length="160" mass="18446">MKRIILPIAILFIIAGCTTKTSEEIKWYKNEQKAIEEGLKDEGLKNKDILGKVKENGEEFIFYKQDNEDGVAVSVASIGRKNDKYAFYNIDSYVQVKDNRNKNYSSEINWETHTQSDKNFIAYTGTIKGKKNYSIQTQLGLVTPYINKDTGIYYYIESIK</sequence>
<gene>
    <name evidence="1" type="ORF">HNP21_005780</name>
</gene>
<protein>
    <recommendedName>
        <fullName evidence="3">Lipoprotein</fullName>
    </recommendedName>
</protein>
<organism evidence="1 2">
    <name type="scientific">Priestia aryabhattai</name>
    <name type="common">Bacillus aryabhattai</name>
    <dbReference type="NCBI Taxonomy" id="412384"/>
    <lineage>
        <taxon>Bacteria</taxon>
        <taxon>Bacillati</taxon>
        <taxon>Bacillota</taxon>
        <taxon>Bacilli</taxon>
        <taxon>Bacillales</taxon>
        <taxon>Bacillaceae</taxon>
        <taxon>Priestia</taxon>
    </lineage>
</organism>
<keyword evidence="2" id="KW-1185">Reference proteome</keyword>
<evidence type="ECO:0008006" key="3">
    <source>
        <dbReference type="Google" id="ProtNLM"/>
    </source>
</evidence>
<evidence type="ECO:0000313" key="2">
    <source>
        <dbReference type="Proteomes" id="UP000543174"/>
    </source>
</evidence>
<dbReference type="RefSeq" id="WP_182528122.1">
    <property type="nucleotide sequence ID" value="NZ_JACJHT010000015.1"/>
</dbReference>
<dbReference type="Proteomes" id="UP000543174">
    <property type="component" value="Unassembled WGS sequence"/>
</dbReference>
<evidence type="ECO:0000313" key="1">
    <source>
        <dbReference type="EMBL" id="MBA9042643.1"/>
    </source>
</evidence>
<dbReference type="PROSITE" id="PS51257">
    <property type="entry name" value="PROKAR_LIPOPROTEIN"/>
    <property type="match status" value="1"/>
</dbReference>
<name>A0A7W3NGT1_PRIAR</name>
<reference evidence="1" key="1">
    <citation type="submission" date="2020-08" db="EMBL/GenBank/DDBJ databases">
        <title>Functional genomics of gut bacteria from endangered species of beetles.</title>
        <authorList>
            <person name="Carlos-Shanley C."/>
        </authorList>
    </citation>
    <scope>NUCLEOTIDE SEQUENCE [LARGE SCALE GENOMIC DNA]</scope>
    <source>
        <strain evidence="1">S00060</strain>
    </source>
</reference>